<dbReference type="SUPFAM" id="SSF55347">
    <property type="entry name" value="Glyceraldehyde-3-phosphate dehydrogenase-like, C-terminal domain"/>
    <property type="match status" value="1"/>
</dbReference>
<dbReference type="Gene3D" id="3.30.360.10">
    <property type="entry name" value="Dihydrodipicolinate Reductase, domain 2"/>
    <property type="match status" value="1"/>
</dbReference>
<dbReference type="PANTHER" id="PTHR43708:SF8">
    <property type="entry name" value="OXIDOREDUCTASE"/>
    <property type="match status" value="1"/>
</dbReference>
<evidence type="ECO:0000259" key="1">
    <source>
        <dbReference type="Pfam" id="PF01408"/>
    </source>
</evidence>
<dbReference type="Gene3D" id="3.40.50.720">
    <property type="entry name" value="NAD(P)-binding Rossmann-like Domain"/>
    <property type="match status" value="1"/>
</dbReference>
<comment type="caution">
    <text evidence="3">The sequence shown here is derived from an EMBL/GenBank/DDBJ whole genome shotgun (WGS) entry which is preliminary data.</text>
</comment>
<dbReference type="AlphaFoldDB" id="A0A941BBN4"/>
<evidence type="ECO:0000313" key="4">
    <source>
        <dbReference type="Proteomes" id="UP000677413"/>
    </source>
</evidence>
<organism evidence="3 4">
    <name type="scientific">Streptomyces liliiviolaceus</name>
    <dbReference type="NCBI Taxonomy" id="2823109"/>
    <lineage>
        <taxon>Bacteria</taxon>
        <taxon>Bacillati</taxon>
        <taxon>Actinomycetota</taxon>
        <taxon>Actinomycetes</taxon>
        <taxon>Kitasatosporales</taxon>
        <taxon>Streptomycetaceae</taxon>
        <taxon>Streptomyces</taxon>
    </lineage>
</organism>
<dbReference type="SUPFAM" id="SSF51735">
    <property type="entry name" value="NAD(P)-binding Rossmann-fold domains"/>
    <property type="match status" value="1"/>
</dbReference>
<dbReference type="Pfam" id="PF22725">
    <property type="entry name" value="GFO_IDH_MocA_C3"/>
    <property type="match status" value="1"/>
</dbReference>
<evidence type="ECO:0000259" key="2">
    <source>
        <dbReference type="Pfam" id="PF22725"/>
    </source>
</evidence>
<dbReference type="EMBL" id="JAGPYQ010000002">
    <property type="protein sequence ID" value="MBQ0853872.1"/>
    <property type="molecule type" value="Genomic_DNA"/>
</dbReference>
<reference evidence="3 4" key="1">
    <citation type="submission" date="2021-04" db="EMBL/GenBank/DDBJ databases">
        <authorList>
            <person name="Tang X."/>
            <person name="Zhou X."/>
            <person name="Chen X."/>
            <person name="Cernava T."/>
            <person name="Zhang C."/>
        </authorList>
    </citation>
    <scope>NUCLEOTIDE SEQUENCE [LARGE SCALE GENOMIC DNA]</scope>
    <source>
        <strain evidence="3 4">BH-SS-21</strain>
    </source>
</reference>
<dbReference type="InterPro" id="IPR000683">
    <property type="entry name" value="Gfo/Idh/MocA-like_OxRdtase_N"/>
</dbReference>
<name>A0A941BBN4_9ACTN</name>
<feature type="domain" description="Gfo/Idh/MocA-like oxidoreductase N-terminal" evidence="1">
    <location>
        <begin position="17"/>
        <end position="135"/>
    </location>
</feature>
<dbReference type="InterPro" id="IPR036291">
    <property type="entry name" value="NAD(P)-bd_dom_sf"/>
</dbReference>
<proteinExistence type="predicted"/>
<sequence length="426" mass="46478">MDDRAQPADTGPSHAELRVGVVGVGQRAPLATLANRPGVARVVSCADPDSRGREDARRLFGADVAVHERYEDMLGDGLDAVFVLTPDHLHTGPALFFLDAGTAVFVEKPLAITVEDCDALLSAAFRSRTRLYVGHNLRHLPMLRRMRELIDKGEIGTVRSIWCRHFVGHGGDFYFKDWHAERAHTNGLLLQKGAHDLDVIHWLAGGYTRDVVAHGTLAVYGDNPRRPAGTPVPGGERMPDWYDPDVWPPSALRDLNPVVDVEDLSMMLGRLDNGVLTSYQQCHFTPDYWRNYTVIGDEGRLENFGDGIDGDPATIKVWNRRRSGYRQDADLSVAVPAQEDGLHGGADRALVDEFLRFAATGGPTETSPVAAREAVACAAAATTSLRTNGTPVAVAAPDPALVDYFDRHQTTVRPERDPRTDAGPAS</sequence>
<evidence type="ECO:0000313" key="3">
    <source>
        <dbReference type="EMBL" id="MBQ0853872.1"/>
    </source>
</evidence>
<protein>
    <submittedName>
        <fullName evidence="3">Gfo/Idh/MocA family oxidoreductase</fullName>
    </submittedName>
</protein>
<accession>A0A941BBN4</accession>
<feature type="domain" description="GFO/IDH/MocA-like oxidoreductase" evidence="2">
    <location>
        <begin position="144"/>
        <end position="302"/>
    </location>
</feature>
<dbReference type="Proteomes" id="UP000677413">
    <property type="component" value="Unassembled WGS sequence"/>
</dbReference>
<dbReference type="InterPro" id="IPR055170">
    <property type="entry name" value="GFO_IDH_MocA-like_dom"/>
</dbReference>
<dbReference type="InterPro" id="IPR051317">
    <property type="entry name" value="Gfo/Idh/MocA_oxidoreduct"/>
</dbReference>
<gene>
    <name evidence="3" type="ORF">J8N05_37540</name>
</gene>
<keyword evidence="4" id="KW-1185">Reference proteome</keyword>
<dbReference type="PANTHER" id="PTHR43708">
    <property type="entry name" value="CONSERVED EXPRESSED OXIDOREDUCTASE (EUROFUNG)"/>
    <property type="match status" value="1"/>
</dbReference>
<dbReference type="GO" id="GO:0000166">
    <property type="term" value="F:nucleotide binding"/>
    <property type="evidence" value="ECO:0007669"/>
    <property type="project" value="InterPro"/>
</dbReference>
<dbReference type="RefSeq" id="WP_210891168.1">
    <property type="nucleotide sequence ID" value="NZ_JAGPYQ010000002.1"/>
</dbReference>
<dbReference type="Pfam" id="PF01408">
    <property type="entry name" value="GFO_IDH_MocA"/>
    <property type="match status" value="1"/>
</dbReference>